<gene>
    <name evidence="3" type="ORF">SODALDRAFT_317166</name>
</gene>
<dbReference type="GO" id="GO:0051604">
    <property type="term" value="P:protein maturation"/>
    <property type="evidence" value="ECO:0007669"/>
    <property type="project" value="UniProtKB-UniRule"/>
</dbReference>
<reference evidence="3 4" key="1">
    <citation type="journal article" date="2018" name="Mol. Ecol.">
        <title>The obligate alkalophilic soda-lake fungus Sodiomyces alkalinus has shifted to a protein diet.</title>
        <authorList>
            <person name="Grum-Grzhimaylo A.A."/>
            <person name="Falkoski D.L."/>
            <person name="van den Heuvel J."/>
            <person name="Valero-Jimenez C.A."/>
            <person name="Min B."/>
            <person name="Choi I.G."/>
            <person name="Lipzen A."/>
            <person name="Daum C.G."/>
            <person name="Aanen D.K."/>
            <person name="Tsang A."/>
            <person name="Henrissat B."/>
            <person name="Bilanenko E.N."/>
            <person name="de Vries R.P."/>
            <person name="van Kan J.A.L."/>
            <person name="Grigoriev I.V."/>
            <person name="Debets A.J.M."/>
        </authorList>
    </citation>
    <scope>NUCLEOTIDE SEQUENCE [LARGE SCALE GENOMIC DNA]</scope>
    <source>
        <strain evidence="3 4">F11</strain>
    </source>
</reference>
<sequence>MTDFRTLALEYVLSDEPEKQKRSALNAASAIQSDPRPSNPVLRWVQSIGSWIAADEGSADVGEGGESTGDVIARSKALAFLADTIEALDSEFLNHDQVSHLISFFGSMFKIDHRHGIMPAARALSRVASMKAFKPTQADRIIQSVCGLGDDFKAQSPKTRAVVYDLISQIVSQPDAAGDLQHRYGASAGFMVDLLQLCRNERDPMCLLTWFGILRKFLTEYSPSPEVVTEIFNVFSAYFPISLRSSHHPSGITAEDLKVALRDCFSAHHSVAGQAFPFLIERLDQGEGLTATVKLDILRTLKACLQKCTDANQGVIPFADKIWTSLKYEVRNGEVEDAVKETLQVIGALFSRLDGDNLQRLVHTVQQDCLDDLDNPTYTPAAQKLLLAVSSGSPSAFALVAFAALQPVKDSLRHAKSTDHTVSLLNLLNSLQEVRCARMQQSTAALTPHHVGVLQRTEPAFVSLYRDVFSQPFQQAIHPEASKETLIIGEKAIQGLALLFKQQHSVTCSQIGDSILAPEDASEIISDLSSFLLSRAFRTKDEESEEALALLQAAIRALQAAVTRIPDAFSKLVTDSFAIFEGATNVSFEELWTRLRSMLPKLAFIGCSELPVSEDKLQHSVLLLSSLLRQLQSMINRKAPAGVWAEYAIGIHTTMYTFWVACENSLERPVREKKVEGYDTGLKDDLRFSPGRWVRYVSSRFSSLPTLQDESMVKTLEDENEGTSDSEPYYKKLLATESRQQLVGDMLLVYLFVARQLYRRATSIISSENATTIGIRLSEDFQGKDNEYSYAVLISRVAQFAISRLGFWEQNQLRLLEQVPALFRAEDVLVDGLGSEAESGGHQSLRDVMASKFTPELEIDWSNPPSFPINPLTNECLVLLAFGIMAPLQLTTIPVDPMSSGIITRLFFAGLLSRVDPTLPPQPLTSLMSLLMNVSNKIPLNELTNVLDSARAQIETAVSDAHSKMDLQQSELLAWHVSQRAGQSISEVRKLMARPVLYITAGALRRYKGNYLKAILAAIIRGPADLEAGHMFASDIEILFKESPVLQTDSHPRVVNPLWRQRAYMEIVKPMLDLALPKKDGSTSMTIAANYSIAVLHALRNLSLEIYEDDMEQIIRMIICVVRMLPLSLETLYGLQLVKTICQKGSDQVTPFLGSIIDICTSVLVPTEHERKRNRGAINLEALHAMTKDGGSKNSPLIPRIQVLALEILRDLTKHYEARHLRNEAPAVVRRLGRILGDSYRETRANAHSAISAWHNLIR</sequence>
<accession>A0A3N2PM39</accession>
<dbReference type="PANTHER" id="PTHR12891:SF0">
    <property type="entry name" value="MMS19 NUCLEOTIDE EXCISION REPAIR PROTEIN HOMOLOG"/>
    <property type="match status" value="1"/>
</dbReference>
<comment type="function">
    <text evidence="1">Key component of the cytosolic iron-sulfur protein assembly (CIA) complex, a multiprotein complex that mediates the incorporation of iron-sulfur cluster into apoproteins specifically involved in DNA metabolism and genomic integrity. In the CIA complex, MMS19 acts as an adapter between early-acting CIA components and a subset of cellular target iron-sulfur proteins.</text>
</comment>
<evidence type="ECO:0000313" key="4">
    <source>
        <dbReference type="Proteomes" id="UP000272025"/>
    </source>
</evidence>
<keyword evidence="1" id="KW-0234">DNA repair</keyword>
<protein>
    <recommendedName>
        <fullName evidence="1">MMS19 nucleotide excision repair protein</fullName>
    </recommendedName>
</protein>
<keyword evidence="1" id="KW-0227">DNA damage</keyword>
<dbReference type="Proteomes" id="UP000272025">
    <property type="component" value="Unassembled WGS sequence"/>
</dbReference>
<comment type="subcellular location">
    <subcellularLocation>
        <location evidence="1">Nucleus</location>
    </subcellularLocation>
</comment>
<dbReference type="GO" id="GO:0097361">
    <property type="term" value="C:cytosolic [4Fe-4S] assembly targeting complex"/>
    <property type="evidence" value="ECO:0007669"/>
    <property type="project" value="UniProtKB-UniRule"/>
</dbReference>
<dbReference type="OrthoDB" id="342900at2759"/>
<dbReference type="InterPro" id="IPR029240">
    <property type="entry name" value="MMS19_N"/>
</dbReference>
<dbReference type="RefSeq" id="XP_028463398.1">
    <property type="nucleotide sequence ID" value="XM_028609330.1"/>
</dbReference>
<dbReference type="GeneID" id="39577808"/>
<organism evidence="3 4">
    <name type="scientific">Sodiomyces alkalinus (strain CBS 110278 / VKM F-3762 / F11)</name>
    <name type="common">Alkaliphilic filamentous fungus</name>
    <dbReference type="NCBI Taxonomy" id="1314773"/>
    <lineage>
        <taxon>Eukaryota</taxon>
        <taxon>Fungi</taxon>
        <taxon>Dikarya</taxon>
        <taxon>Ascomycota</taxon>
        <taxon>Pezizomycotina</taxon>
        <taxon>Sordariomycetes</taxon>
        <taxon>Hypocreomycetidae</taxon>
        <taxon>Glomerellales</taxon>
        <taxon>Plectosphaerellaceae</taxon>
        <taxon>Sodiomyces</taxon>
    </lineage>
</organism>
<dbReference type="EMBL" id="ML119061">
    <property type="protein sequence ID" value="ROT35592.1"/>
    <property type="molecule type" value="Genomic_DNA"/>
</dbReference>
<proteinExistence type="inferred from homology"/>
<name>A0A3N2PM39_SODAK</name>
<dbReference type="PANTHER" id="PTHR12891">
    <property type="entry name" value="DNA REPAIR/TRANSCRIPTION PROTEIN MET18/MMS19"/>
    <property type="match status" value="1"/>
</dbReference>
<comment type="similarity">
    <text evidence="1">Belongs to the MET18/MMS19 family.</text>
</comment>
<dbReference type="GO" id="GO:0006281">
    <property type="term" value="P:DNA repair"/>
    <property type="evidence" value="ECO:0007669"/>
    <property type="project" value="UniProtKB-UniRule"/>
</dbReference>
<dbReference type="STRING" id="1314773.A0A3N2PM39"/>
<dbReference type="InterPro" id="IPR039920">
    <property type="entry name" value="MMS19"/>
</dbReference>
<dbReference type="GO" id="GO:0016226">
    <property type="term" value="P:iron-sulfur cluster assembly"/>
    <property type="evidence" value="ECO:0007669"/>
    <property type="project" value="UniProtKB-UniRule"/>
</dbReference>
<dbReference type="AlphaFoldDB" id="A0A3N2PM39"/>
<feature type="domain" description="MMS19 N-terminal" evidence="2">
    <location>
        <begin position="70"/>
        <end position="330"/>
    </location>
</feature>
<evidence type="ECO:0000313" key="3">
    <source>
        <dbReference type="EMBL" id="ROT35592.1"/>
    </source>
</evidence>
<dbReference type="Pfam" id="PF14500">
    <property type="entry name" value="MMS19_N"/>
    <property type="match status" value="1"/>
</dbReference>
<keyword evidence="1" id="KW-0539">Nucleus</keyword>
<evidence type="ECO:0000259" key="2">
    <source>
        <dbReference type="Pfam" id="PF14500"/>
    </source>
</evidence>
<dbReference type="GO" id="GO:0005634">
    <property type="term" value="C:nucleus"/>
    <property type="evidence" value="ECO:0007669"/>
    <property type="project" value="UniProtKB-SubCell"/>
</dbReference>
<evidence type="ECO:0000256" key="1">
    <source>
        <dbReference type="RuleBase" id="RU367072"/>
    </source>
</evidence>
<dbReference type="SUPFAM" id="SSF48371">
    <property type="entry name" value="ARM repeat"/>
    <property type="match status" value="1"/>
</dbReference>
<keyword evidence="4" id="KW-1185">Reference proteome</keyword>
<dbReference type="InterPro" id="IPR016024">
    <property type="entry name" value="ARM-type_fold"/>
</dbReference>